<dbReference type="InterPro" id="IPR008753">
    <property type="entry name" value="Peptidase_M13_N"/>
</dbReference>
<dbReference type="InterPro" id="IPR000718">
    <property type="entry name" value="Peptidase_M13"/>
</dbReference>
<evidence type="ECO:0000313" key="3">
    <source>
        <dbReference type="RefSeq" id="XP_029643362.1"/>
    </source>
</evidence>
<dbReference type="SUPFAM" id="SSF55486">
    <property type="entry name" value="Metalloproteases ('zincins'), catalytic domain"/>
    <property type="match status" value="1"/>
</dbReference>
<dbReference type="PROSITE" id="PS51885">
    <property type="entry name" value="NEPRILYSIN"/>
    <property type="match status" value="1"/>
</dbReference>
<dbReference type="InterPro" id="IPR024079">
    <property type="entry name" value="MetalloPept_cat_dom_sf"/>
</dbReference>
<sequence>MECTKKHYLFLTIVLGILSTSLIIAICLVKSKENDKTCAGGDQCLKKECLEAAAMILNSRNTSVNPCDDFYEHSCGNWIATHEISPRDNAAGVFLSLRDILDERLRDLLEGTYEDILTSIKQAKTLFHSCDDIYSIEQLNITNVITNTFNRYIDNDMIKLLSLYGGRGLAPITVTQDTKNSSIIKIYFSWINPILKRNQTNKEQFQNLVEGFQDLIDVNTVINMETKILNMTYLNVENEKVTLEDLSNETAVSQLLKQIHLSD</sequence>
<dbReference type="AlphaFoldDB" id="A0A6P7SYX8"/>
<organism evidence="2 3">
    <name type="scientific">Octopus sinensis</name>
    <name type="common">East Asian common octopus</name>
    <dbReference type="NCBI Taxonomy" id="2607531"/>
    <lineage>
        <taxon>Eukaryota</taxon>
        <taxon>Metazoa</taxon>
        <taxon>Spiralia</taxon>
        <taxon>Lophotrochozoa</taxon>
        <taxon>Mollusca</taxon>
        <taxon>Cephalopoda</taxon>
        <taxon>Coleoidea</taxon>
        <taxon>Octopodiformes</taxon>
        <taxon>Octopoda</taxon>
        <taxon>Incirrata</taxon>
        <taxon>Octopodidae</taxon>
        <taxon>Octopus</taxon>
    </lineage>
</organism>
<dbReference type="Gene3D" id="3.40.390.10">
    <property type="entry name" value="Collagenase (Catalytic Domain)"/>
    <property type="match status" value="1"/>
</dbReference>
<dbReference type="GO" id="GO:0005886">
    <property type="term" value="C:plasma membrane"/>
    <property type="evidence" value="ECO:0007669"/>
    <property type="project" value="TreeGrafter"/>
</dbReference>
<keyword evidence="2" id="KW-1185">Reference proteome</keyword>
<dbReference type="GO" id="GO:0004222">
    <property type="term" value="F:metalloendopeptidase activity"/>
    <property type="evidence" value="ECO:0007669"/>
    <property type="project" value="InterPro"/>
</dbReference>
<proteinExistence type="predicted"/>
<dbReference type="Pfam" id="PF05649">
    <property type="entry name" value="Peptidase_M13_N"/>
    <property type="match status" value="1"/>
</dbReference>
<gene>
    <name evidence="3" type="primary">LOC115217820</name>
</gene>
<protein>
    <submittedName>
        <fullName evidence="3">Membrane metallo-endopeptidase-like 1</fullName>
    </submittedName>
</protein>
<accession>A0A6P7SYX8</accession>
<dbReference type="Proteomes" id="UP000515154">
    <property type="component" value="Linkage group LG12"/>
</dbReference>
<dbReference type="Gene3D" id="1.10.1380.10">
    <property type="entry name" value="Neutral endopeptidase , domain2"/>
    <property type="match status" value="1"/>
</dbReference>
<evidence type="ECO:0000313" key="2">
    <source>
        <dbReference type="Proteomes" id="UP000515154"/>
    </source>
</evidence>
<name>A0A6P7SYX8_9MOLL</name>
<dbReference type="GO" id="GO:0016485">
    <property type="term" value="P:protein processing"/>
    <property type="evidence" value="ECO:0007669"/>
    <property type="project" value="TreeGrafter"/>
</dbReference>
<evidence type="ECO:0000259" key="1">
    <source>
        <dbReference type="Pfam" id="PF05649"/>
    </source>
</evidence>
<dbReference type="PANTHER" id="PTHR11733">
    <property type="entry name" value="ZINC METALLOPROTEASE FAMILY M13 NEPRILYSIN-RELATED"/>
    <property type="match status" value="1"/>
</dbReference>
<dbReference type="PANTHER" id="PTHR11733:SF167">
    <property type="entry name" value="FI17812P1-RELATED"/>
    <property type="match status" value="1"/>
</dbReference>
<dbReference type="InterPro" id="IPR042089">
    <property type="entry name" value="Peptidase_M13_dom_2"/>
</dbReference>
<dbReference type="KEGG" id="osn:115217820"/>
<reference evidence="3" key="1">
    <citation type="submission" date="2025-08" db="UniProtKB">
        <authorList>
            <consortium name="RefSeq"/>
        </authorList>
    </citation>
    <scope>IDENTIFICATION</scope>
</reference>
<dbReference type="RefSeq" id="XP_029643362.1">
    <property type="nucleotide sequence ID" value="XM_029787502.2"/>
</dbReference>
<feature type="domain" description="Peptidase M13 N-terminal" evidence="1">
    <location>
        <begin position="66"/>
        <end position="255"/>
    </location>
</feature>